<keyword evidence="3" id="KW-0813">Transport</keyword>
<protein>
    <submittedName>
        <fullName evidence="11">Cation acetate symporter</fullName>
    </submittedName>
</protein>
<feature type="transmembrane region" description="Helical" evidence="10">
    <location>
        <begin position="466"/>
        <end position="483"/>
    </location>
</feature>
<feature type="transmembrane region" description="Helical" evidence="10">
    <location>
        <begin position="394"/>
        <end position="417"/>
    </location>
</feature>
<feature type="transmembrane region" description="Helical" evidence="10">
    <location>
        <begin position="64"/>
        <end position="83"/>
    </location>
</feature>
<sequence length="546" mass="58105">MIFSLIILLVVSRFGRARNTCSDFYAGDRTFTSPQNGLALFGTFMTMTSFLTLSDEIAVNGYDGVLFAASFAVSWLVTLLLVAEPLRNTGRYTLGDALSVRMKEGPVRVAGATVTLVVFFFYMTIQLIGAGSFLALLLGLDGPLGQGLVIATIGGLTAVTVCYGGMRATTWTQIINAVLLFAAVVVLAGALLVRYRFDVSTLLADAAKAAPEHDLLLTPGAKFGHGPHRLEFVSQLLTVVLGYAALPYLFIRYLTVPHAKDTRRSVSWAICLSTPFYLLIILIGFGAAAMIGLGHVPFASGQRLSVAPLLAFELGGLPLLALVASVIFTTIIAVTAGLALSAAAGFTRDIYANVIRRGPLDERHEITVARRTVVILCVLLTVCAILLMGQNLTFMLSLDVTLAASSILPPLLLAWFWRGFNTAGTLWSLYGGAAVTVVLVAFSPAVSGDPLALFPTVDFAWFPWKYVGLISIPMAFLLGYAGAKLSGDRDDAKYAEMEVRALTGAGAVEALPRDAGEPPGASGITGAVTAIRRMTRAGGLPWNRRR</sequence>
<evidence type="ECO:0000256" key="7">
    <source>
        <dbReference type="ARBA" id="ARBA00022989"/>
    </source>
</evidence>
<feature type="transmembrane region" description="Helical" evidence="10">
    <location>
        <begin position="144"/>
        <end position="162"/>
    </location>
</feature>
<dbReference type="RefSeq" id="WP_345575339.1">
    <property type="nucleotide sequence ID" value="NZ_BAABDQ010000044.1"/>
</dbReference>
<proteinExistence type="inferred from homology"/>
<organism evidence="11 12">
    <name type="scientific">Nonomuraea rosea</name>
    <dbReference type="NCBI Taxonomy" id="638574"/>
    <lineage>
        <taxon>Bacteria</taxon>
        <taxon>Bacillati</taxon>
        <taxon>Actinomycetota</taxon>
        <taxon>Actinomycetes</taxon>
        <taxon>Streptosporangiales</taxon>
        <taxon>Streptosporangiaceae</taxon>
        <taxon>Nonomuraea</taxon>
    </lineage>
</organism>
<evidence type="ECO:0000313" key="11">
    <source>
        <dbReference type="EMBL" id="GAA3609050.1"/>
    </source>
</evidence>
<dbReference type="Gene3D" id="1.20.1730.10">
    <property type="entry name" value="Sodium/glucose cotransporter"/>
    <property type="match status" value="1"/>
</dbReference>
<dbReference type="InterPro" id="IPR050277">
    <property type="entry name" value="Sodium:Solute_Symporter"/>
</dbReference>
<feature type="transmembrane region" description="Helical" evidence="10">
    <location>
        <begin position="368"/>
        <end position="388"/>
    </location>
</feature>
<evidence type="ECO:0000256" key="4">
    <source>
        <dbReference type="ARBA" id="ARBA00022475"/>
    </source>
</evidence>
<feature type="transmembrane region" description="Helical" evidence="10">
    <location>
        <begin position="174"/>
        <end position="193"/>
    </location>
</feature>
<keyword evidence="7 10" id="KW-1133">Transmembrane helix</keyword>
<keyword evidence="4" id="KW-1003">Cell membrane</keyword>
<comment type="subcellular location">
    <subcellularLocation>
        <location evidence="1">Cell membrane</location>
        <topology evidence="1">Multi-pass membrane protein</topology>
    </subcellularLocation>
</comment>
<evidence type="ECO:0000256" key="2">
    <source>
        <dbReference type="ARBA" id="ARBA00006434"/>
    </source>
</evidence>
<keyword evidence="6" id="KW-0769">Symport</keyword>
<evidence type="ECO:0000256" key="9">
    <source>
        <dbReference type="RuleBase" id="RU362091"/>
    </source>
</evidence>
<gene>
    <name evidence="11" type="ORF">GCM10022419_112540</name>
</gene>
<dbReference type="Proteomes" id="UP001500630">
    <property type="component" value="Unassembled WGS sequence"/>
</dbReference>
<dbReference type="Pfam" id="PF00474">
    <property type="entry name" value="SSF"/>
    <property type="match status" value="1"/>
</dbReference>
<dbReference type="PANTHER" id="PTHR48086">
    <property type="entry name" value="SODIUM/PROLINE SYMPORTER-RELATED"/>
    <property type="match status" value="1"/>
</dbReference>
<comment type="caution">
    <text evidence="11">The sequence shown here is derived from an EMBL/GenBank/DDBJ whole genome shotgun (WGS) entry which is preliminary data.</text>
</comment>
<dbReference type="PROSITE" id="PS50283">
    <property type="entry name" value="NA_SOLUT_SYMP_3"/>
    <property type="match status" value="1"/>
</dbReference>
<reference evidence="12" key="1">
    <citation type="journal article" date="2019" name="Int. J. Syst. Evol. Microbiol.">
        <title>The Global Catalogue of Microorganisms (GCM) 10K type strain sequencing project: providing services to taxonomists for standard genome sequencing and annotation.</title>
        <authorList>
            <consortium name="The Broad Institute Genomics Platform"/>
            <consortium name="The Broad Institute Genome Sequencing Center for Infectious Disease"/>
            <person name="Wu L."/>
            <person name="Ma J."/>
        </authorList>
    </citation>
    <scope>NUCLEOTIDE SEQUENCE [LARGE SCALE GENOMIC DNA]</scope>
    <source>
        <strain evidence="12">JCM 17326</strain>
    </source>
</reference>
<evidence type="ECO:0000256" key="10">
    <source>
        <dbReference type="SAM" id="Phobius"/>
    </source>
</evidence>
<keyword evidence="5 10" id="KW-0812">Transmembrane</keyword>
<evidence type="ECO:0000256" key="1">
    <source>
        <dbReference type="ARBA" id="ARBA00004651"/>
    </source>
</evidence>
<evidence type="ECO:0000256" key="5">
    <source>
        <dbReference type="ARBA" id="ARBA00022692"/>
    </source>
</evidence>
<dbReference type="EMBL" id="BAABDQ010000044">
    <property type="protein sequence ID" value="GAA3609050.1"/>
    <property type="molecule type" value="Genomic_DNA"/>
</dbReference>
<feature type="transmembrane region" description="Helical" evidence="10">
    <location>
        <begin position="429"/>
        <end position="446"/>
    </location>
</feature>
<accession>A0ABP6ZJG1</accession>
<evidence type="ECO:0000256" key="6">
    <source>
        <dbReference type="ARBA" id="ARBA00022847"/>
    </source>
</evidence>
<keyword evidence="8 10" id="KW-0472">Membrane</keyword>
<name>A0ABP6ZJG1_9ACTN</name>
<dbReference type="InterPro" id="IPR001734">
    <property type="entry name" value="Na/solute_symporter"/>
</dbReference>
<dbReference type="InterPro" id="IPR038377">
    <property type="entry name" value="Na/Glc_symporter_sf"/>
</dbReference>
<feature type="transmembrane region" description="Helical" evidence="10">
    <location>
        <begin position="232"/>
        <end position="255"/>
    </location>
</feature>
<evidence type="ECO:0000256" key="8">
    <source>
        <dbReference type="ARBA" id="ARBA00023136"/>
    </source>
</evidence>
<feature type="transmembrane region" description="Helical" evidence="10">
    <location>
        <begin position="276"/>
        <end position="299"/>
    </location>
</feature>
<evidence type="ECO:0000256" key="3">
    <source>
        <dbReference type="ARBA" id="ARBA00022448"/>
    </source>
</evidence>
<comment type="similarity">
    <text evidence="2 9">Belongs to the sodium:solute symporter (SSF) (TC 2.A.21) family.</text>
</comment>
<dbReference type="PANTHER" id="PTHR48086:SF6">
    <property type="entry name" value="CATION_ACETATE SYMPORTER ACTP"/>
    <property type="match status" value="1"/>
</dbReference>
<evidence type="ECO:0000313" key="12">
    <source>
        <dbReference type="Proteomes" id="UP001500630"/>
    </source>
</evidence>
<keyword evidence="12" id="KW-1185">Reference proteome</keyword>
<feature type="transmembrane region" description="Helical" evidence="10">
    <location>
        <begin position="109"/>
        <end position="138"/>
    </location>
</feature>
<feature type="transmembrane region" description="Helical" evidence="10">
    <location>
        <begin position="319"/>
        <end position="347"/>
    </location>
</feature>
<dbReference type="CDD" id="cd11480">
    <property type="entry name" value="SLC5sbd_u4"/>
    <property type="match status" value="1"/>
</dbReference>